<comment type="caution">
    <text evidence="1">The sequence shown here is derived from an EMBL/GenBank/DDBJ whole genome shotgun (WGS) entry which is preliminary data.</text>
</comment>
<proteinExistence type="predicted"/>
<evidence type="ECO:0000313" key="2">
    <source>
        <dbReference type="Proteomes" id="UP000749559"/>
    </source>
</evidence>
<accession>A0A8J1XVJ3</accession>
<sequence>MMEKGELKHQGLSVVTFCYTLAMIAAGSVPDHRGTHFVIGFMDSSSTIPLKLTLMPRTTSTVSVNITTPLMTPVFSRQIELTGGNATAIEIPGNVNLRMNANSIENKGLYIEASSEIVIYGLNAANSSNDPFLALPNDFIGSDYYAVTPEYTMVDSFSQIGIISTNVGTTNITITLPNAHPLEVEFKGKSYKQGDRIQAQLNQFQTLQLTSDSDLTGCRIVSSTPVSLIAGCVSHIDKYSNGTIYTQHIVEQLYPVSVWGKHFAAIPFSNTADLFRIVSKQSSTTVKMALKSRNTLKILGESQFTELNISCSGDIYIVIESSHPIMVIQYSNIGDATQCYMVSVPPIERSVNYYSFSARMMGHNVLMPSTVNIIIDSSYTEGIRVDGSGIPRNSWVMMNNSGSGPTYSAVQVNINRTGLHDLKHSASDVDFMAISNGLPLGILGETVCDSTCQKGGSATAAPASEGLHPGVLAIIISLCCAVFLVVACILAFVIVEVTCRRDGNSKVMPFIG</sequence>
<keyword evidence="2" id="KW-1185">Reference proteome</keyword>
<dbReference type="AlphaFoldDB" id="A0A8J1XVJ3"/>
<dbReference type="InterPro" id="IPR035234">
    <property type="entry name" value="IgGFc-bd_N"/>
</dbReference>
<gene>
    <name evidence="1" type="ORF">OFUS_LOCUS12862</name>
</gene>
<name>A0A8J1XVJ3_OWEFU</name>
<protein>
    <submittedName>
        <fullName evidence="1">Uncharacterized protein</fullName>
    </submittedName>
</protein>
<dbReference type="EMBL" id="CAIIXF020000006">
    <property type="protein sequence ID" value="CAH1787089.1"/>
    <property type="molecule type" value="Genomic_DNA"/>
</dbReference>
<reference evidence="1" key="1">
    <citation type="submission" date="2022-03" db="EMBL/GenBank/DDBJ databases">
        <authorList>
            <person name="Martin C."/>
        </authorList>
    </citation>
    <scope>NUCLEOTIDE SEQUENCE</scope>
</reference>
<dbReference type="PANTHER" id="PTHR46534:SF2">
    <property type="entry name" value="VWFD DOMAIN-CONTAINING PROTEIN"/>
    <property type="match status" value="1"/>
</dbReference>
<evidence type="ECO:0000313" key="1">
    <source>
        <dbReference type="EMBL" id="CAH1787089.1"/>
    </source>
</evidence>
<dbReference type="OrthoDB" id="10005154at2759"/>
<dbReference type="Pfam" id="PF17517">
    <property type="entry name" value="IgGFc_binding"/>
    <property type="match status" value="1"/>
</dbReference>
<dbReference type="Proteomes" id="UP000749559">
    <property type="component" value="Unassembled WGS sequence"/>
</dbReference>
<organism evidence="1 2">
    <name type="scientific">Owenia fusiformis</name>
    <name type="common">Polychaete worm</name>
    <dbReference type="NCBI Taxonomy" id="6347"/>
    <lineage>
        <taxon>Eukaryota</taxon>
        <taxon>Metazoa</taxon>
        <taxon>Spiralia</taxon>
        <taxon>Lophotrochozoa</taxon>
        <taxon>Annelida</taxon>
        <taxon>Polychaeta</taxon>
        <taxon>Sedentaria</taxon>
        <taxon>Canalipalpata</taxon>
        <taxon>Sabellida</taxon>
        <taxon>Oweniida</taxon>
        <taxon>Oweniidae</taxon>
        <taxon>Owenia</taxon>
    </lineage>
</organism>
<dbReference type="PANTHER" id="PTHR46534">
    <property type="entry name" value="IGGFC_BINDING DOMAIN-CONTAINING PROTEIN"/>
    <property type="match status" value="1"/>
</dbReference>